<comment type="caution">
    <text evidence="1">The sequence shown here is derived from an EMBL/GenBank/DDBJ whole genome shotgun (WGS) entry which is preliminary data.</text>
</comment>
<dbReference type="Proteomes" id="UP000886998">
    <property type="component" value="Unassembled WGS sequence"/>
</dbReference>
<evidence type="ECO:0000313" key="1">
    <source>
        <dbReference type="EMBL" id="GFY68752.1"/>
    </source>
</evidence>
<gene>
    <name evidence="1" type="ORF">TNIN_298211</name>
</gene>
<keyword evidence="2" id="KW-1185">Reference proteome</keyword>
<accession>A0A8X7CLU9</accession>
<dbReference type="OrthoDB" id="6427993at2759"/>
<reference evidence="1" key="1">
    <citation type="submission" date="2020-08" db="EMBL/GenBank/DDBJ databases">
        <title>Multicomponent nature underlies the extraordinary mechanical properties of spider dragline silk.</title>
        <authorList>
            <person name="Kono N."/>
            <person name="Nakamura H."/>
            <person name="Mori M."/>
            <person name="Yoshida Y."/>
            <person name="Ohtoshi R."/>
            <person name="Malay A.D."/>
            <person name="Moran D.A.P."/>
            <person name="Tomita M."/>
            <person name="Numata K."/>
            <person name="Arakawa K."/>
        </authorList>
    </citation>
    <scope>NUCLEOTIDE SEQUENCE</scope>
</reference>
<protein>
    <submittedName>
        <fullName evidence="1">Uncharacterized protein</fullName>
    </submittedName>
</protein>
<sequence length="96" mass="10627">MRYIGQALSSLETFCSLMCLPNPVCQKAYDKINAKITAVSEVLANASMKKTAAEGKIIDGTVNSVVVSRDGTRKTWKHTSLIRVYVNWSMAWKLST</sequence>
<evidence type="ECO:0000313" key="2">
    <source>
        <dbReference type="Proteomes" id="UP000886998"/>
    </source>
</evidence>
<organism evidence="1 2">
    <name type="scientific">Trichonephila inaurata madagascariensis</name>
    <dbReference type="NCBI Taxonomy" id="2747483"/>
    <lineage>
        <taxon>Eukaryota</taxon>
        <taxon>Metazoa</taxon>
        <taxon>Ecdysozoa</taxon>
        <taxon>Arthropoda</taxon>
        <taxon>Chelicerata</taxon>
        <taxon>Arachnida</taxon>
        <taxon>Araneae</taxon>
        <taxon>Araneomorphae</taxon>
        <taxon>Entelegynae</taxon>
        <taxon>Araneoidea</taxon>
        <taxon>Nephilidae</taxon>
        <taxon>Trichonephila</taxon>
        <taxon>Trichonephila inaurata</taxon>
    </lineage>
</organism>
<name>A0A8X7CLU9_9ARAC</name>
<dbReference type="EMBL" id="BMAV01017234">
    <property type="protein sequence ID" value="GFY68752.1"/>
    <property type="molecule type" value="Genomic_DNA"/>
</dbReference>
<proteinExistence type="predicted"/>
<dbReference type="AlphaFoldDB" id="A0A8X7CLU9"/>